<proteinExistence type="predicted"/>
<name>A0A514DEV3_9CAUD</name>
<dbReference type="EMBL" id="MK937595">
    <property type="protein sequence ID" value="QDH92125.1"/>
    <property type="molecule type" value="Genomic_DNA"/>
</dbReference>
<reference evidence="1 2" key="1">
    <citation type="submission" date="2019-05" db="EMBL/GenBank/DDBJ databases">
        <authorList>
            <person name="Derk J.T."/>
            <person name="Gurtovaia V."/>
            <person name="Hoskins I.B.W."/>
            <person name="Meyer D.A."/>
            <person name="Wheatley K.M."/>
            <person name="Pape-Zambito D.A."/>
            <person name="Garlena R.A."/>
            <person name="Russell D.A."/>
            <person name="Pope W.H."/>
            <person name="Jacobs-Sera D."/>
            <person name="Hatfull G.F."/>
        </authorList>
    </citation>
    <scope>NUCLEOTIDE SEQUENCE [LARGE SCALE GENOMIC DNA]</scope>
</reference>
<keyword evidence="2" id="KW-1185">Reference proteome</keyword>
<dbReference type="Proteomes" id="UP000316735">
    <property type="component" value="Segment"/>
</dbReference>
<dbReference type="RefSeq" id="YP_010655464.1">
    <property type="nucleotide sequence ID" value="NC_070828.1"/>
</dbReference>
<gene>
    <name evidence="1" type="primary">20</name>
    <name evidence="1" type="ORF">SEA_DUBU_20</name>
</gene>
<evidence type="ECO:0000313" key="1">
    <source>
        <dbReference type="EMBL" id="QDH92125.1"/>
    </source>
</evidence>
<protein>
    <submittedName>
        <fullName evidence="1">Uncharacterized protein</fullName>
    </submittedName>
</protein>
<sequence length="51" mass="5342">MENLKKIRAWAAAHKRITVAVGALALALVAEYLPGVPVEPLTALAHALLGL</sequence>
<dbReference type="GeneID" id="77931326"/>
<accession>A0A514DEV3</accession>
<organism evidence="1 2">
    <name type="scientific">Streptomyces phage Dubu</name>
    <dbReference type="NCBI Taxonomy" id="2591226"/>
    <lineage>
        <taxon>Viruses</taxon>
        <taxon>Duplodnaviria</taxon>
        <taxon>Heunggongvirae</taxon>
        <taxon>Uroviricota</taxon>
        <taxon>Caudoviricetes</taxon>
        <taxon>Dubuvirus</taxon>
        <taxon>Dubuvirus dubu</taxon>
    </lineage>
</organism>
<dbReference type="KEGG" id="vg:77931326"/>
<evidence type="ECO:0000313" key="2">
    <source>
        <dbReference type="Proteomes" id="UP000316735"/>
    </source>
</evidence>